<name>A0A564Z2J3_HYMDI</name>
<accession>A0A564Z2J3</accession>
<keyword evidence="2" id="KW-1185">Reference proteome</keyword>
<evidence type="ECO:0000313" key="2">
    <source>
        <dbReference type="Proteomes" id="UP000321570"/>
    </source>
</evidence>
<proteinExistence type="predicted"/>
<organism evidence="1 2">
    <name type="scientific">Hymenolepis diminuta</name>
    <name type="common">Rat tapeworm</name>
    <dbReference type="NCBI Taxonomy" id="6216"/>
    <lineage>
        <taxon>Eukaryota</taxon>
        <taxon>Metazoa</taxon>
        <taxon>Spiralia</taxon>
        <taxon>Lophotrochozoa</taxon>
        <taxon>Platyhelminthes</taxon>
        <taxon>Cestoda</taxon>
        <taxon>Eucestoda</taxon>
        <taxon>Cyclophyllidea</taxon>
        <taxon>Hymenolepididae</taxon>
        <taxon>Hymenolepis</taxon>
    </lineage>
</organism>
<evidence type="ECO:0000313" key="1">
    <source>
        <dbReference type="EMBL" id="VUZ53751.1"/>
    </source>
</evidence>
<dbReference type="AlphaFoldDB" id="A0A564Z2J3"/>
<dbReference type="Proteomes" id="UP000321570">
    <property type="component" value="Unassembled WGS sequence"/>
</dbReference>
<sequence length="75" mass="8394">MTTDGMNLHPPVSDSVKVMNLTHSMGSFMSKIVPPRLLSNSTSFPKSYLLDHLANQICRLERHKEDCCSLPPPKI</sequence>
<gene>
    <name evidence="1" type="ORF">WMSIL1_LOCUS11952</name>
</gene>
<protein>
    <submittedName>
        <fullName evidence="1">Uncharacterized protein</fullName>
    </submittedName>
</protein>
<reference evidence="1 2" key="1">
    <citation type="submission" date="2019-07" db="EMBL/GenBank/DDBJ databases">
        <authorList>
            <person name="Jastrzebski P J."/>
            <person name="Paukszto L."/>
            <person name="Jastrzebski P J."/>
        </authorList>
    </citation>
    <scope>NUCLEOTIDE SEQUENCE [LARGE SCALE GENOMIC DNA]</scope>
    <source>
        <strain evidence="1 2">WMS-il1</strain>
    </source>
</reference>
<dbReference type="EMBL" id="CABIJS010000566">
    <property type="protein sequence ID" value="VUZ53751.1"/>
    <property type="molecule type" value="Genomic_DNA"/>
</dbReference>